<protein>
    <submittedName>
        <fullName evidence="2">Uncharacterized protein</fullName>
    </submittedName>
</protein>
<dbReference type="AlphaFoldDB" id="A0AAV7WGW5"/>
<dbReference type="Proteomes" id="UP001066276">
    <property type="component" value="Chromosome 1_2"/>
</dbReference>
<name>A0AAV7WGW5_PLEWA</name>
<evidence type="ECO:0000313" key="3">
    <source>
        <dbReference type="Proteomes" id="UP001066276"/>
    </source>
</evidence>
<comment type="caution">
    <text evidence="2">The sequence shown here is derived from an EMBL/GenBank/DDBJ whole genome shotgun (WGS) entry which is preliminary data.</text>
</comment>
<keyword evidence="3" id="KW-1185">Reference proteome</keyword>
<feature type="signal peptide" evidence="1">
    <location>
        <begin position="1"/>
        <end position="24"/>
    </location>
</feature>
<reference evidence="2" key="1">
    <citation type="journal article" date="2022" name="bioRxiv">
        <title>Sequencing and chromosome-scale assembly of the giantPleurodeles waltlgenome.</title>
        <authorList>
            <person name="Brown T."/>
            <person name="Elewa A."/>
            <person name="Iarovenko S."/>
            <person name="Subramanian E."/>
            <person name="Araus A.J."/>
            <person name="Petzold A."/>
            <person name="Susuki M."/>
            <person name="Suzuki K.-i.T."/>
            <person name="Hayashi T."/>
            <person name="Toyoda A."/>
            <person name="Oliveira C."/>
            <person name="Osipova E."/>
            <person name="Leigh N.D."/>
            <person name="Simon A."/>
            <person name="Yun M.H."/>
        </authorList>
    </citation>
    <scope>NUCLEOTIDE SEQUENCE</scope>
    <source>
        <strain evidence="2">20211129_DDA</strain>
        <tissue evidence="2">Liver</tissue>
    </source>
</reference>
<feature type="chain" id="PRO_5043675643" evidence="1">
    <location>
        <begin position="25"/>
        <end position="70"/>
    </location>
</feature>
<keyword evidence="1" id="KW-0732">Signal</keyword>
<sequence>MLEGSPRPFAVAFLLFLVVGGQIAGPEKRDSALPIGLSPSQRLRAFRVSAAGRFPHESGARWHQESSGVG</sequence>
<evidence type="ECO:0000256" key="1">
    <source>
        <dbReference type="SAM" id="SignalP"/>
    </source>
</evidence>
<evidence type="ECO:0000313" key="2">
    <source>
        <dbReference type="EMBL" id="KAJ1211515.1"/>
    </source>
</evidence>
<gene>
    <name evidence="2" type="ORF">NDU88_006873</name>
</gene>
<dbReference type="EMBL" id="JANPWB010000002">
    <property type="protein sequence ID" value="KAJ1211515.1"/>
    <property type="molecule type" value="Genomic_DNA"/>
</dbReference>
<organism evidence="2 3">
    <name type="scientific">Pleurodeles waltl</name>
    <name type="common">Iberian ribbed newt</name>
    <dbReference type="NCBI Taxonomy" id="8319"/>
    <lineage>
        <taxon>Eukaryota</taxon>
        <taxon>Metazoa</taxon>
        <taxon>Chordata</taxon>
        <taxon>Craniata</taxon>
        <taxon>Vertebrata</taxon>
        <taxon>Euteleostomi</taxon>
        <taxon>Amphibia</taxon>
        <taxon>Batrachia</taxon>
        <taxon>Caudata</taxon>
        <taxon>Salamandroidea</taxon>
        <taxon>Salamandridae</taxon>
        <taxon>Pleurodelinae</taxon>
        <taxon>Pleurodeles</taxon>
    </lineage>
</organism>
<accession>A0AAV7WGW5</accession>
<proteinExistence type="predicted"/>